<dbReference type="GO" id="GO:0006048">
    <property type="term" value="P:UDP-N-acetylglucosamine biosynthetic process"/>
    <property type="evidence" value="ECO:0007669"/>
    <property type="project" value="UniProtKB-UniPathway"/>
</dbReference>
<dbReference type="InterPro" id="IPR016181">
    <property type="entry name" value="Acyl_CoA_acyltransferase"/>
</dbReference>
<dbReference type="SUPFAM" id="SSF55729">
    <property type="entry name" value="Acyl-CoA N-acyltransferases (Nat)"/>
    <property type="match status" value="1"/>
</dbReference>
<reference evidence="2" key="1">
    <citation type="journal article" date="2021" name="New Phytol.">
        <title>Evolutionary innovations through gain and loss of genes in the ectomycorrhizal Boletales.</title>
        <authorList>
            <person name="Wu G."/>
            <person name="Miyauchi S."/>
            <person name="Morin E."/>
            <person name="Kuo A."/>
            <person name="Drula E."/>
            <person name="Varga T."/>
            <person name="Kohler A."/>
            <person name="Feng B."/>
            <person name="Cao Y."/>
            <person name="Lipzen A."/>
            <person name="Daum C."/>
            <person name="Hundley H."/>
            <person name="Pangilinan J."/>
            <person name="Johnson J."/>
            <person name="Barry K."/>
            <person name="LaButti K."/>
            <person name="Ng V."/>
            <person name="Ahrendt S."/>
            <person name="Min B."/>
            <person name="Choi I.G."/>
            <person name="Park H."/>
            <person name="Plett J.M."/>
            <person name="Magnuson J."/>
            <person name="Spatafora J.W."/>
            <person name="Nagy L.G."/>
            <person name="Henrissat B."/>
            <person name="Grigoriev I.V."/>
            <person name="Yang Z.L."/>
            <person name="Xu J."/>
            <person name="Martin F.M."/>
        </authorList>
    </citation>
    <scope>NUCLEOTIDE SEQUENCE</scope>
    <source>
        <strain evidence="2">KKN 215</strain>
    </source>
</reference>
<dbReference type="GO" id="GO:0016747">
    <property type="term" value="F:acyltransferase activity, transferring groups other than amino-acyl groups"/>
    <property type="evidence" value="ECO:0007669"/>
    <property type="project" value="InterPro"/>
</dbReference>
<evidence type="ECO:0000313" key="3">
    <source>
        <dbReference type="Proteomes" id="UP000813824"/>
    </source>
</evidence>
<keyword evidence="3" id="KW-1185">Reference proteome</keyword>
<dbReference type="Proteomes" id="UP000813824">
    <property type="component" value="Unassembled WGS sequence"/>
</dbReference>
<dbReference type="Pfam" id="PF13673">
    <property type="entry name" value="Acetyltransf_10"/>
    <property type="match status" value="1"/>
</dbReference>
<dbReference type="Gene3D" id="3.40.630.30">
    <property type="match status" value="1"/>
</dbReference>
<protein>
    <submittedName>
        <fullName evidence="2">Acyl-CoA N-acyltransferase</fullName>
    </submittedName>
</protein>
<accession>A0A8K0UKW4</accession>
<dbReference type="AlphaFoldDB" id="A0A8K0UKW4"/>
<comment type="caution">
    <text evidence="2">The sequence shown here is derived from an EMBL/GenBank/DDBJ whole genome shotgun (WGS) entry which is preliminary data.</text>
</comment>
<dbReference type="PROSITE" id="PS51186">
    <property type="entry name" value="GNAT"/>
    <property type="match status" value="1"/>
</dbReference>
<proteinExistence type="predicted"/>
<organism evidence="2 3">
    <name type="scientific">Cristinia sonorae</name>
    <dbReference type="NCBI Taxonomy" id="1940300"/>
    <lineage>
        <taxon>Eukaryota</taxon>
        <taxon>Fungi</taxon>
        <taxon>Dikarya</taxon>
        <taxon>Basidiomycota</taxon>
        <taxon>Agaricomycotina</taxon>
        <taxon>Agaricomycetes</taxon>
        <taxon>Agaricomycetidae</taxon>
        <taxon>Agaricales</taxon>
        <taxon>Pleurotineae</taxon>
        <taxon>Stephanosporaceae</taxon>
        <taxon>Cristinia</taxon>
    </lineage>
</organism>
<gene>
    <name evidence="2" type="ORF">BXZ70DRAFT_946350</name>
</gene>
<sequence>MSVTIPPHEILIVDPTTGEGDWQTLRQQCYDVRIDVFHHEQGFPLETEIDNLEDSSTHILLRLVPSLKPVGTIRYTRFAKYSKLSRLAVLKEYRQFKFGRKLVEALNQHAIRDATKSLESGNNKTDATHVIRIVCHSQIPVKPFYAKFGYEPEGDEFDEDGAPHQRMVATLPLSQSQS</sequence>
<dbReference type="CDD" id="cd04301">
    <property type="entry name" value="NAT_SF"/>
    <property type="match status" value="1"/>
</dbReference>
<evidence type="ECO:0000259" key="1">
    <source>
        <dbReference type="PROSITE" id="PS51186"/>
    </source>
</evidence>
<feature type="domain" description="N-acetyltransferase" evidence="1">
    <location>
        <begin position="10"/>
        <end position="172"/>
    </location>
</feature>
<evidence type="ECO:0000313" key="2">
    <source>
        <dbReference type="EMBL" id="KAH8094855.1"/>
    </source>
</evidence>
<dbReference type="OrthoDB" id="329272at2759"/>
<dbReference type="InterPro" id="IPR000182">
    <property type="entry name" value="GNAT_dom"/>
</dbReference>
<name>A0A8K0UKW4_9AGAR</name>
<dbReference type="EMBL" id="JAEVFJ010000024">
    <property type="protein sequence ID" value="KAH8094855.1"/>
    <property type="molecule type" value="Genomic_DNA"/>
</dbReference>
<dbReference type="UniPathway" id="UPA00113">
    <property type="reaction ID" value="UER00529"/>
</dbReference>